<dbReference type="EMBL" id="SGPL01000018">
    <property type="protein sequence ID" value="THH20601.1"/>
    <property type="molecule type" value="Genomic_DNA"/>
</dbReference>
<feature type="compositionally biased region" description="Polar residues" evidence="1">
    <location>
        <begin position="243"/>
        <end position="262"/>
    </location>
</feature>
<reference evidence="2 3" key="1">
    <citation type="submission" date="2019-02" db="EMBL/GenBank/DDBJ databases">
        <title>Genome sequencing of the rare red list fungi Bondarzewia mesenterica.</title>
        <authorList>
            <person name="Buettner E."/>
            <person name="Kellner H."/>
        </authorList>
    </citation>
    <scope>NUCLEOTIDE SEQUENCE [LARGE SCALE GENOMIC DNA]</scope>
    <source>
        <strain evidence="2 3">DSM 108281</strain>
    </source>
</reference>
<accession>A0A4S4M833</accession>
<comment type="caution">
    <text evidence="2">The sequence shown here is derived from an EMBL/GenBank/DDBJ whole genome shotgun (WGS) entry which is preliminary data.</text>
</comment>
<keyword evidence="3" id="KW-1185">Reference proteome</keyword>
<feature type="region of interest" description="Disordered" evidence="1">
    <location>
        <begin position="240"/>
        <end position="265"/>
    </location>
</feature>
<evidence type="ECO:0000313" key="2">
    <source>
        <dbReference type="EMBL" id="THH20601.1"/>
    </source>
</evidence>
<feature type="region of interest" description="Disordered" evidence="1">
    <location>
        <begin position="294"/>
        <end position="318"/>
    </location>
</feature>
<feature type="compositionally biased region" description="Polar residues" evidence="1">
    <location>
        <begin position="126"/>
        <end position="136"/>
    </location>
</feature>
<protein>
    <recommendedName>
        <fullName evidence="4">Zn(2)-C6 fungal-type domain-containing protein</fullName>
    </recommendedName>
</protein>
<feature type="compositionally biased region" description="Polar residues" evidence="1">
    <location>
        <begin position="301"/>
        <end position="317"/>
    </location>
</feature>
<evidence type="ECO:0008006" key="4">
    <source>
        <dbReference type="Google" id="ProtNLM"/>
    </source>
</evidence>
<dbReference type="AlphaFoldDB" id="A0A4S4M833"/>
<dbReference type="Proteomes" id="UP000310158">
    <property type="component" value="Unassembled WGS sequence"/>
</dbReference>
<gene>
    <name evidence="2" type="ORF">EW146_g777</name>
</gene>
<evidence type="ECO:0000256" key="1">
    <source>
        <dbReference type="SAM" id="MobiDB-lite"/>
    </source>
</evidence>
<evidence type="ECO:0000313" key="3">
    <source>
        <dbReference type="Proteomes" id="UP000310158"/>
    </source>
</evidence>
<proteinExistence type="predicted"/>
<feature type="compositionally biased region" description="Acidic residues" evidence="1">
    <location>
        <begin position="105"/>
        <end position="119"/>
    </location>
</feature>
<organism evidence="2 3">
    <name type="scientific">Bondarzewia mesenterica</name>
    <dbReference type="NCBI Taxonomy" id="1095465"/>
    <lineage>
        <taxon>Eukaryota</taxon>
        <taxon>Fungi</taxon>
        <taxon>Dikarya</taxon>
        <taxon>Basidiomycota</taxon>
        <taxon>Agaricomycotina</taxon>
        <taxon>Agaricomycetes</taxon>
        <taxon>Russulales</taxon>
        <taxon>Bondarzewiaceae</taxon>
        <taxon>Bondarzewia</taxon>
    </lineage>
</organism>
<feature type="region of interest" description="Disordered" evidence="1">
    <location>
        <begin position="90"/>
        <end position="140"/>
    </location>
</feature>
<sequence length="361" mass="39509">MATSSFIQLKDIAFKIHAVVELRRSWRATYQMIAPLVENARPLFANVPTPSIPDCLLHLKEFYLVAPRRTDPVIGFSDLLETIGIYVPSDSETEDHSLPPTEESPLPDDGSDAPMDLDEVPPSPNPHQSTPSTPISSRLGGRTILEATALPRQSKEEGFETDVAEHMDQATVTDTTTVHQIGPNRCQYCTSMGMSPCVQPAPGAACMPCRKGKRKCTIALRRGRPRTAKTANLLRTAYPLNPQMKSASASSTTSEPYENKNSPAARWSPLQTEDVAIIDDSQVFSNARVVTPDARPASPHLPSTFNIRGLGPSSSSQERIHTLEREVEGLKDNIRYLFHILGIEGVEGSLSSPHSNLETSF</sequence>
<name>A0A4S4M833_9AGAM</name>